<dbReference type="SMART" id="SM00248">
    <property type="entry name" value="ANK"/>
    <property type="match status" value="6"/>
</dbReference>
<feature type="compositionally biased region" description="Acidic residues" evidence="4">
    <location>
        <begin position="103"/>
        <end position="119"/>
    </location>
</feature>
<dbReference type="PROSITE" id="PS50088">
    <property type="entry name" value="ANK_REPEAT"/>
    <property type="match status" value="3"/>
</dbReference>
<accession>A0ABR1X836</accession>
<feature type="repeat" description="ANK" evidence="3">
    <location>
        <begin position="540"/>
        <end position="573"/>
    </location>
</feature>
<protein>
    <recommendedName>
        <fullName evidence="7">Ankyrin</fullName>
    </recommendedName>
</protein>
<feature type="repeat" description="ANK" evidence="3">
    <location>
        <begin position="312"/>
        <end position="344"/>
    </location>
</feature>
<dbReference type="Proteomes" id="UP001433268">
    <property type="component" value="Unassembled WGS sequence"/>
</dbReference>
<keyword evidence="2 3" id="KW-0040">ANK repeat</keyword>
<organism evidence="5 6">
    <name type="scientific">Apiospora hydei</name>
    <dbReference type="NCBI Taxonomy" id="1337664"/>
    <lineage>
        <taxon>Eukaryota</taxon>
        <taxon>Fungi</taxon>
        <taxon>Dikarya</taxon>
        <taxon>Ascomycota</taxon>
        <taxon>Pezizomycotina</taxon>
        <taxon>Sordariomycetes</taxon>
        <taxon>Xylariomycetidae</taxon>
        <taxon>Amphisphaeriales</taxon>
        <taxon>Apiosporaceae</taxon>
        <taxon>Apiospora</taxon>
    </lineage>
</organism>
<dbReference type="PROSITE" id="PS50297">
    <property type="entry name" value="ANK_REP_REGION"/>
    <property type="match status" value="2"/>
</dbReference>
<evidence type="ECO:0000256" key="2">
    <source>
        <dbReference type="ARBA" id="ARBA00023043"/>
    </source>
</evidence>
<evidence type="ECO:0008006" key="7">
    <source>
        <dbReference type="Google" id="ProtNLM"/>
    </source>
</evidence>
<sequence>MDMDIEKRPGEMSGVETGSKTLPCDIFWTLAHTFLQNPVDVFNLARTCHGNWELLETEIFRTDVVFYKTILGSSREEPGNVTMADDSASGDTTPEGSVHEDSAFEDSDEDLEDTMDSGDYDGRAYVPPKKRERNFLHCLADPKWRPPTILQWAASSGHEEVAETSIIVAGRVWPEYVFLEHPDSLNSALHFAAWYGNLGVLRLLSQVRINDRLLNMNTLAGVTFNAESNAKSYSNRTDHGLCDVFQGINPSIGYFPKGPFTVSDRRDTFGINAAGLAILRGHTSAAEYLIDNFYGNDITEYGEPRTATGLRTPVDPLHLACFMGMENIVATILEKGADVNSHAHQMEDSTPLMLAVARPNNDRIINCLLSHGADVNIQNIWRRDALVWAILFQSHENALRVVKAGARVDFRFRRLRGYLNDEYTQILCVEDDAFLPCTKLILQRYPDLPAELLRACVNHAFKNLKKNQATVRWLVDQGLGLGPLERTDYPFRGLMAYPGVVEVGFSALHHIAGSEALPLELLSMALDKRPEDINVIAGETRHTPLSLAFKFGYDSETVALLLAHGADPAATKSYHKRNPRTMINDQPKVSE</sequence>
<keyword evidence="1" id="KW-0677">Repeat</keyword>
<reference evidence="5 6" key="1">
    <citation type="submission" date="2023-01" db="EMBL/GenBank/DDBJ databases">
        <title>Analysis of 21 Apiospora genomes using comparative genomics revels a genus with tremendous synthesis potential of carbohydrate active enzymes and secondary metabolites.</title>
        <authorList>
            <person name="Sorensen T."/>
        </authorList>
    </citation>
    <scope>NUCLEOTIDE SEQUENCE [LARGE SCALE GENOMIC DNA]</scope>
    <source>
        <strain evidence="5 6">CBS 114990</strain>
    </source>
</reference>
<feature type="region of interest" description="Disordered" evidence="4">
    <location>
        <begin position="571"/>
        <end position="591"/>
    </location>
</feature>
<evidence type="ECO:0000313" key="6">
    <source>
        <dbReference type="Proteomes" id="UP001433268"/>
    </source>
</evidence>
<dbReference type="GeneID" id="92039353"/>
<dbReference type="Gene3D" id="1.25.40.20">
    <property type="entry name" value="Ankyrin repeat-containing domain"/>
    <property type="match status" value="3"/>
</dbReference>
<comment type="caution">
    <text evidence="5">The sequence shown here is derived from an EMBL/GenBank/DDBJ whole genome shotgun (WGS) entry which is preliminary data.</text>
</comment>
<dbReference type="InterPro" id="IPR036770">
    <property type="entry name" value="Ankyrin_rpt-contain_sf"/>
</dbReference>
<dbReference type="PANTHER" id="PTHR24198">
    <property type="entry name" value="ANKYRIN REPEAT AND PROTEIN KINASE DOMAIN-CONTAINING PROTEIN"/>
    <property type="match status" value="1"/>
</dbReference>
<dbReference type="PANTHER" id="PTHR24198:SF165">
    <property type="entry name" value="ANKYRIN REPEAT-CONTAINING PROTEIN-RELATED"/>
    <property type="match status" value="1"/>
</dbReference>
<dbReference type="Pfam" id="PF12796">
    <property type="entry name" value="Ank_2"/>
    <property type="match status" value="1"/>
</dbReference>
<keyword evidence="6" id="KW-1185">Reference proteome</keyword>
<evidence type="ECO:0000256" key="1">
    <source>
        <dbReference type="ARBA" id="ARBA00022737"/>
    </source>
</evidence>
<feature type="compositionally biased region" description="Polar residues" evidence="4">
    <location>
        <begin position="581"/>
        <end position="591"/>
    </location>
</feature>
<feature type="region of interest" description="Disordered" evidence="4">
    <location>
        <begin position="77"/>
        <end position="120"/>
    </location>
</feature>
<dbReference type="SUPFAM" id="SSF48403">
    <property type="entry name" value="Ankyrin repeat"/>
    <property type="match status" value="1"/>
</dbReference>
<evidence type="ECO:0000256" key="3">
    <source>
        <dbReference type="PROSITE-ProRule" id="PRU00023"/>
    </source>
</evidence>
<feature type="repeat" description="ANK" evidence="3">
    <location>
        <begin position="347"/>
        <end position="380"/>
    </location>
</feature>
<dbReference type="InterPro" id="IPR002110">
    <property type="entry name" value="Ankyrin_rpt"/>
</dbReference>
<dbReference type="EMBL" id="JAQQWN010000003">
    <property type="protein sequence ID" value="KAK8091617.1"/>
    <property type="molecule type" value="Genomic_DNA"/>
</dbReference>
<evidence type="ECO:0000256" key="4">
    <source>
        <dbReference type="SAM" id="MobiDB-lite"/>
    </source>
</evidence>
<dbReference type="RefSeq" id="XP_066673589.1">
    <property type="nucleotide sequence ID" value="XM_066806293.1"/>
</dbReference>
<gene>
    <name evidence="5" type="ORF">PG997_001978</name>
</gene>
<proteinExistence type="predicted"/>
<evidence type="ECO:0000313" key="5">
    <source>
        <dbReference type="EMBL" id="KAK8091617.1"/>
    </source>
</evidence>
<name>A0ABR1X836_9PEZI</name>